<evidence type="ECO:0000256" key="4">
    <source>
        <dbReference type="ARBA" id="ARBA00022912"/>
    </source>
</evidence>
<dbReference type="Proteomes" id="UP001501459">
    <property type="component" value="Unassembled WGS sequence"/>
</dbReference>
<dbReference type="PANTHER" id="PTHR11717:SF7">
    <property type="entry name" value="LOW MOLECULAR WEIGHT PHOSPHOTYROSINE PROTEIN PHOSPHATASE"/>
    <property type="match status" value="1"/>
</dbReference>
<evidence type="ECO:0000256" key="2">
    <source>
        <dbReference type="ARBA" id="ARBA00013064"/>
    </source>
</evidence>
<evidence type="ECO:0000259" key="6">
    <source>
        <dbReference type="SMART" id="SM00226"/>
    </source>
</evidence>
<feature type="domain" description="Phosphotyrosine protein phosphatase I" evidence="6">
    <location>
        <begin position="2"/>
        <end position="149"/>
    </location>
</feature>
<dbReference type="InterPro" id="IPR050438">
    <property type="entry name" value="LMW_PTPase"/>
</dbReference>
<comment type="caution">
    <text evidence="7">The sequence shown here is derived from an EMBL/GenBank/DDBJ whole genome shotgun (WGS) entry which is preliminary data.</text>
</comment>
<evidence type="ECO:0000313" key="8">
    <source>
        <dbReference type="Proteomes" id="UP001501459"/>
    </source>
</evidence>
<dbReference type="InterPro" id="IPR036196">
    <property type="entry name" value="Ptyr_pPase_sf"/>
</dbReference>
<evidence type="ECO:0000256" key="5">
    <source>
        <dbReference type="ARBA" id="ARBA00051722"/>
    </source>
</evidence>
<dbReference type="Gene3D" id="3.40.50.2300">
    <property type="match status" value="1"/>
</dbReference>
<reference evidence="8" key="1">
    <citation type="journal article" date="2019" name="Int. J. Syst. Evol. Microbiol.">
        <title>The Global Catalogue of Microorganisms (GCM) 10K type strain sequencing project: providing services to taxonomists for standard genome sequencing and annotation.</title>
        <authorList>
            <consortium name="The Broad Institute Genomics Platform"/>
            <consortium name="The Broad Institute Genome Sequencing Center for Infectious Disease"/>
            <person name="Wu L."/>
            <person name="Ma J."/>
        </authorList>
    </citation>
    <scope>NUCLEOTIDE SEQUENCE [LARGE SCALE GENOMIC DNA]</scope>
    <source>
        <strain evidence="8">JCM 12149</strain>
    </source>
</reference>
<keyword evidence="3" id="KW-0378">Hydrolase</keyword>
<protein>
    <recommendedName>
        <fullName evidence="2">protein-tyrosine-phosphatase</fullName>
        <ecNumber evidence="2">3.1.3.48</ecNumber>
    </recommendedName>
</protein>
<proteinExistence type="inferred from homology"/>
<dbReference type="Pfam" id="PF01451">
    <property type="entry name" value="LMWPc"/>
    <property type="match status" value="1"/>
</dbReference>
<keyword evidence="4" id="KW-0904">Protein phosphatase</keyword>
<keyword evidence="8" id="KW-1185">Reference proteome</keyword>
<dbReference type="PRINTS" id="PR00719">
    <property type="entry name" value="LMWPTPASE"/>
</dbReference>
<dbReference type="EMBL" id="BAAADM010000046">
    <property type="protein sequence ID" value="GAA0441281.1"/>
    <property type="molecule type" value="Genomic_DNA"/>
</dbReference>
<comment type="catalytic activity">
    <reaction evidence="5">
        <text>O-phospho-L-tyrosyl-[protein] + H2O = L-tyrosyl-[protein] + phosphate</text>
        <dbReference type="Rhea" id="RHEA:10684"/>
        <dbReference type="Rhea" id="RHEA-COMP:10136"/>
        <dbReference type="Rhea" id="RHEA-COMP:20101"/>
        <dbReference type="ChEBI" id="CHEBI:15377"/>
        <dbReference type="ChEBI" id="CHEBI:43474"/>
        <dbReference type="ChEBI" id="CHEBI:46858"/>
        <dbReference type="ChEBI" id="CHEBI:61978"/>
        <dbReference type="EC" id="3.1.3.48"/>
    </reaction>
</comment>
<dbReference type="PANTHER" id="PTHR11717">
    <property type="entry name" value="LOW MOLECULAR WEIGHT PROTEIN TYROSINE PHOSPHATASE"/>
    <property type="match status" value="1"/>
</dbReference>
<dbReference type="SUPFAM" id="SSF52788">
    <property type="entry name" value="Phosphotyrosine protein phosphatases I"/>
    <property type="match status" value="1"/>
</dbReference>
<dbReference type="InterPro" id="IPR023485">
    <property type="entry name" value="Ptyr_pPase"/>
</dbReference>
<sequence length="156" mass="17694">MIRVLFICLGNICRSPMAEAIFRDLVKKEELSDKIAVDSAGIGSWYSGKMPHEGTMHILDREHIPYSGIASRQIHTDDWHRFDYMIAMDDENISALQDMAGFGDGVEPRKLMDYVDGADTSNVTDPFFTGHFNDTYDLVSEGCKQFLQHIKETNNI</sequence>
<organism evidence="7 8">
    <name type="scientific">Lentibacillus halophilus</name>
    <dbReference type="NCBI Taxonomy" id="295065"/>
    <lineage>
        <taxon>Bacteria</taxon>
        <taxon>Bacillati</taxon>
        <taxon>Bacillota</taxon>
        <taxon>Bacilli</taxon>
        <taxon>Bacillales</taxon>
        <taxon>Bacillaceae</taxon>
        <taxon>Lentibacillus</taxon>
    </lineage>
</organism>
<evidence type="ECO:0000256" key="3">
    <source>
        <dbReference type="ARBA" id="ARBA00022801"/>
    </source>
</evidence>
<comment type="similarity">
    <text evidence="1">Belongs to the low molecular weight phosphotyrosine protein phosphatase family.</text>
</comment>
<dbReference type="EC" id="3.1.3.48" evidence="2"/>
<dbReference type="RefSeq" id="WP_343752515.1">
    <property type="nucleotide sequence ID" value="NZ_BAAADM010000046.1"/>
</dbReference>
<dbReference type="InterPro" id="IPR017867">
    <property type="entry name" value="Tyr_phospatase_low_mol_wt"/>
</dbReference>
<evidence type="ECO:0000313" key="7">
    <source>
        <dbReference type="EMBL" id="GAA0441281.1"/>
    </source>
</evidence>
<accession>A0ABP3J7L6</accession>
<dbReference type="SMART" id="SM00226">
    <property type="entry name" value="LMWPc"/>
    <property type="match status" value="1"/>
</dbReference>
<gene>
    <name evidence="7" type="primary">yfkJ</name>
    <name evidence="7" type="ORF">GCM10008983_17980</name>
</gene>
<dbReference type="CDD" id="cd16343">
    <property type="entry name" value="LMWPTP"/>
    <property type="match status" value="1"/>
</dbReference>
<name>A0ABP3J7L6_9BACI</name>
<evidence type="ECO:0000256" key="1">
    <source>
        <dbReference type="ARBA" id="ARBA00011063"/>
    </source>
</evidence>